<evidence type="ECO:0000256" key="7">
    <source>
        <dbReference type="ARBA" id="ARBA00022958"/>
    </source>
</evidence>
<dbReference type="Proteomes" id="UP000030780">
    <property type="component" value="Unassembled WGS sequence"/>
</dbReference>
<dbReference type="Gene3D" id="3.40.50.10260">
    <property type="entry name" value="YjeF N-terminal domain"/>
    <property type="match status" value="1"/>
</dbReference>
<dbReference type="InterPro" id="IPR004443">
    <property type="entry name" value="YjeF_N_dom"/>
</dbReference>
<keyword evidence="8 10" id="KW-0520">NAD</keyword>
<evidence type="ECO:0000256" key="9">
    <source>
        <dbReference type="ARBA" id="ARBA00023235"/>
    </source>
</evidence>
<organism evidence="12 13">
    <name type="scientific">Entamoeba histolytica HM-3:IMSS</name>
    <dbReference type="NCBI Taxonomy" id="885315"/>
    <lineage>
        <taxon>Eukaryota</taxon>
        <taxon>Amoebozoa</taxon>
        <taxon>Evosea</taxon>
        <taxon>Archamoebae</taxon>
        <taxon>Mastigamoebida</taxon>
        <taxon>Entamoebidae</taxon>
        <taxon>Entamoeba</taxon>
    </lineage>
</organism>
<keyword evidence="9 10" id="KW-0413">Isomerase</keyword>
<keyword evidence="6" id="KW-0521">NADP</keyword>
<evidence type="ECO:0000256" key="10">
    <source>
        <dbReference type="HAMAP-Rule" id="MF_03159"/>
    </source>
</evidence>
<dbReference type="GO" id="GO:0005739">
    <property type="term" value="C:mitochondrion"/>
    <property type="evidence" value="ECO:0007669"/>
    <property type="project" value="TreeGrafter"/>
</dbReference>
<evidence type="ECO:0000313" key="13">
    <source>
        <dbReference type="Proteomes" id="UP000030780"/>
    </source>
</evidence>
<proteinExistence type="inferred from homology"/>
<evidence type="ECO:0000256" key="8">
    <source>
        <dbReference type="ARBA" id="ARBA00023027"/>
    </source>
</evidence>
<dbReference type="EMBL" id="KB637980">
    <property type="protein sequence ID" value="EMS14275.1"/>
    <property type="molecule type" value="Genomic_DNA"/>
</dbReference>
<comment type="cofactor">
    <cofactor evidence="10">
        <name>K(+)</name>
        <dbReference type="ChEBI" id="CHEBI:29103"/>
    </cofactor>
    <text evidence="10">Binds 1 potassium ion per subunit.</text>
</comment>
<evidence type="ECO:0000256" key="6">
    <source>
        <dbReference type="ARBA" id="ARBA00022857"/>
    </source>
</evidence>
<dbReference type="GO" id="GO:0046872">
    <property type="term" value="F:metal ion binding"/>
    <property type="evidence" value="ECO:0007669"/>
    <property type="project" value="UniProtKB-KW"/>
</dbReference>
<dbReference type="FunFam" id="3.40.50.10260:FF:000014">
    <property type="entry name" value="NAD(P)H-hydrate epimerase"/>
    <property type="match status" value="1"/>
</dbReference>
<keyword evidence="4 10" id="KW-0479">Metal-binding</keyword>
<reference evidence="12 13" key="1">
    <citation type="submission" date="2013-01" db="EMBL/GenBank/DDBJ databases">
        <authorList>
            <person name="Inman J."/>
            <person name="Zafar N."/>
            <person name="Lorenzi H."/>
            <person name="Caler E."/>
        </authorList>
    </citation>
    <scope>NUCLEOTIDE SEQUENCE [LARGE SCALE GENOMIC DNA]</scope>
    <source>
        <strain evidence="12 13">HM-3:IMSS</strain>
    </source>
</reference>
<comment type="similarity">
    <text evidence="10">Belongs to the NnrE/AIBP family.</text>
</comment>
<dbReference type="OrthoDB" id="10064708at2759"/>
<feature type="binding site" evidence="10">
    <location>
        <position position="173"/>
    </location>
    <ligand>
        <name>K(+)</name>
        <dbReference type="ChEBI" id="CHEBI:29103"/>
    </ligand>
</feature>
<gene>
    <name evidence="12" type="ORF">KM1_277670</name>
</gene>
<keyword evidence="7 10" id="KW-0630">Potassium</keyword>
<dbReference type="PROSITE" id="PS51385">
    <property type="entry name" value="YJEF_N"/>
    <property type="match status" value="1"/>
</dbReference>
<evidence type="ECO:0000256" key="3">
    <source>
        <dbReference type="ARBA" id="ARBA00012228"/>
    </source>
</evidence>
<dbReference type="PANTHER" id="PTHR13232:SF10">
    <property type="entry name" value="NAD(P)H-HYDRATE EPIMERASE"/>
    <property type="match status" value="1"/>
</dbReference>
<evidence type="ECO:0000256" key="5">
    <source>
        <dbReference type="ARBA" id="ARBA00022741"/>
    </source>
</evidence>
<accession>M7W911</accession>
<sequence>MLFLEKKKEKLKIRKSKMQYLTQEQAIKLDEELMGKYKYSLVQLMEIAGLAVAQVVTKEYPIEKGNKRVLILCGPGNNGGDGLVCGRYLSLFGYEVTVFYPKQSKNEHLQLLIKQLEIQDIPVVTELSSFEYDAIVDAVFGFSFKGPVRGIFKDIFSHINSLKVPIISVDIPSGWDVEQGYLQDGIQRCDVLISLSAPKLGVKNFKGIHYLGGRFIPLELKDKLHLILPYKENELIVKIN</sequence>
<comment type="caution">
    <text evidence="10">Lacks conserved residue(s) required for the propagation of feature annotation.</text>
</comment>
<comment type="catalytic activity">
    <reaction evidence="2 10">
        <text>(6R)-NADPHX = (6S)-NADPHX</text>
        <dbReference type="Rhea" id="RHEA:32227"/>
        <dbReference type="ChEBI" id="CHEBI:64076"/>
        <dbReference type="ChEBI" id="CHEBI:64077"/>
        <dbReference type="EC" id="5.1.99.6"/>
    </reaction>
</comment>
<feature type="domain" description="YjeF N-terminal" evidence="11">
    <location>
        <begin position="26"/>
        <end position="228"/>
    </location>
</feature>
<comment type="function">
    <text evidence="10">Catalyzes the epimerization of the S- and R-forms of NAD(P)HX, a damaged form of NAD(P)H that is a result of enzymatic or heat-dependent hydration. This is a prerequisite for the S-specific NAD(P)H-hydrate dehydratase to allow the repair of both epimers of NAD(P)HX.</text>
</comment>
<dbReference type="NCBIfam" id="TIGR00197">
    <property type="entry name" value="yjeF_nterm"/>
    <property type="match status" value="1"/>
</dbReference>
<dbReference type="InterPro" id="IPR036652">
    <property type="entry name" value="YjeF_N_dom_sf"/>
</dbReference>
<dbReference type="GO" id="GO:0000166">
    <property type="term" value="F:nucleotide binding"/>
    <property type="evidence" value="ECO:0007669"/>
    <property type="project" value="UniProtKB-KW"/>
</dbReference>
<dbReference type="PANTHER" id="PTHR13232">
    <property type="entry name" value="NAD(P)H-HYDRATE EPIMERASE"/>
    <property type="match status" value="1"/>
</dbReference>
<dbReference type="Pfam" id="PF03853">
    <property type="entry name" value="YjeF_N"/>
    <property type="match status" value="1"/>
</dbReference>
<feature type="binding site" evidence="10">
    <location>
        <begin position="77"/>
        <end position="81"/>
    </location>
    <ligand>
        <name>(6S)-NADPHX</name>
        <dbReference type="ChEBI" id="CHEBI:64076"/>
    </ligand>
</feature>
<feature type="binding site" evidence="10">
    <location>
        <begin position="141"/>
        <end position="147"/>
    </location>
    <ligand>
        <name>(6S)-NADPHX</name>
        <dbReference type="ChEBI" id="CHEBI:64076"/>
    </ligand>
</feature>
<feature type="binding site" evidence="10">
    <location>
        <position position="170"/>
    </location>
    <ligand>
        <name>(6S)-NADPHX</name>
        <dbReference type="ChEBI" id="CHEBI:64076"/>
    </ligand>
</feature>
<dbReference type="InterPro" id="IPR032976">
    <property type="entry name" value="YJEFN_prot_NAXE-like"/>
</dbReference>
<dbReference type="SUPFAM" id="SSF64153">
    <property type="entry name" value="YjeF N-terminal domain-like"/>
    <property type="match status" value="1"/>
</dbReference>
<dbReference type="AlphaFoldDB" id="M7W911"/>
<dbReference type="HAMAP" id="MF_01966">
    <property type="entry name" value="NADHX_epimerase"/>
    <property type="match status" value="1"/>
</dbReference>
<evidence type="ECO:0000259" key="11">
    <source>
        <dbReference type="PROSITE" id="PS51385"/>
    </source>
</evidence>
<name>M7W911_ENTHI</name>
<evidence type="ECO:0000313" key="12">
    <source>
        <dbReference type="EMBL" id="EMS14275.1"/>
    </source>
</evidence>
<dbReference type="VEuPathDB" id="AmoebaDB:KM1_277670"/>
<protein>
    <recommendedName>
        <fullName evidence="3 10">NAD(P)H-hydrate epimerase</fullName>
        <ecNumber evidence="3 10">5.1.99.6</ecNumber>
    </recommendedName>
    <alternativeName>
        <fullName evidence="10">NAD(P)HX epimerase</fullName>
    </alternativeName>
</protein>
<keyword evidence="5 10" id="KW-0547">Nucleotide-binding</keyword>
<dbReference type="EC" id="5.1.99.6" evidence="3 10"/>
<dbReference type="GO" id="GO:0052856">
    <property type="term" value="F:NAD(P)HX epimerase activity"/>
    <property type="evidence" value="ECO:0007669"/>
    <property type="project" value="UniProtKB-UniRule"/>
</dbReference>
<evidence type="ECO:0000256" key="4">
    <source>
        <dbReference type="ARBA" id="ARBA00022723"/>
    </source>
</evidence>
<keyword evidence="12" id="KW-0449">Lipoprotein</keyword>
<evidence type="ECO:0000256" key="2">
    <source>
        <dbReference type="ARBA" id="ARBA00000909"/>
    </source>
</evidence>
<feature type="binding site" evidence="10">
    <location>
        <position position="137"/>
    </location>
    <ligand>
        <name>K(+)</name>
        <dbReference type="ChEBI" id="CHEBI:29103"/>
    </ligand>
</feature>
<comment type="catalytic activity">
    <reaction evidence="1 10">
        <text>(6R)-NADHX = (6S)-NADHX</text>
        <dbReference type="Rhea" id="RHEA:32215"/>
        <dbReference type="ChEBI" id="CHEBI:64074"/>
        <dbReference type="ChEBI" id="CHEBI:64075"/>
        <dbReference type="EC" id="5.1.99.6"/>
    </reaction>
</comment>
<evidence type="ECO:0000256" key="1">
    <source>
        <dbReference type="ARBA" id="ARBA00000013"/>
    </source>
</evidence>
<feature type="binding site" evidence="10">
    <location>
        <position position="78"/>
    </location>
    <ligand>
        <name>K(+)</name>
        <dbReference type="ChEBI" id="CHEBI:29103"/>
    </ligand>
</feature>